<dbReference type="SMART" id="SM00382">
    <property type="entry name" value="AAA"/>
    <property type="match status" value="1"/>
</dbReference>
<dbReference type="InterPro" id="IPR027417">
    <property type="entry name" value="P-loop_NTPase"/>
</dbReference>
<dbReference type="Proteomes" id="UP000184368">
    <property type="component" value="Unassembled WGS sequence"/>
</dbReference>
<evidence type="ECO:0000256" key="2">
    <source>
        <dbReference type="ARBA" id="ARBA00022741"/>
    </source>
</evidence>
<sequence>MNATTLEKLRTMKLLGMHRAFKTDIESGRTDHYTPDEMIAHLVEAEWDERQNRSIEQKIKGARFRYKALLEDLYYHTDRNLDKNEVMRFADCSFIDKGENILITGSTGIGKSYVASALGHHACSMGYRVIYHSVPKLFSKLKMSKADGSYLREVGRIERQHLLILDDFGLQPFDAGSRAALMELIEDRHGKGALIITSQLPVSKWHEVIGEQTIADAILDRIVHTAHRLELKGESLRKRKGVSTGAAG</sequence>
<evidence type="ECO:0000256" key="1">
    <source>
        <dbReference type="ARBA" id="ARBA00008059"/>
    </source>
</evidence>
<dbReference type="InterPro" id="IPR028350">
    <property type="entry name" value="DNAC/IstB-like"/>
</dbReference>
<evidence type="ECO:0000259" key="4">
    <source>
        <dbReference type="SMART" id="SM00382"/>
    </source>
</evidence>
<dbReference type="PIRSF" id="PIRSF003073">
    <property type="entry name" value="DNAC_TnpB_IstB"/>
    <property type="match status" value="1"/>
</dbReference>
<dbReference type="SUPFAM" id="SSF52540">
    <property type="entry name" value="P-loop containing nucleoside triphosphate hydrolases"/>
    <property type="match status" value="1"/>
</dbReference>
<keyword evidence="6" id="KW-1185">Reference proteome</keyword>
<dbReference type="Gene3D" id="3.40.50.300">
    <property type="entry name" value="P-loop containing nucleotide triphosphate hydrolases"/>
    <property type="match status" value="1"/>
</dbReference>
<feature type="domain" description="AAA+ ATPase" evidence="4">
    <location>
        <begin position="97"/>
        <end position="230"/>
    </location>
</feature>
<reference evidence="5 6" key="1">
    <citation type="submission" date="2016-11" db="EMBL/GenBank/DDBJ databases">
        <authorList>
            <person name="Jaros S."/>
            <person name="Januszkiewicz K."/>
            <person name="Wedrychowicz H."/>
        </authorList>
    </citation>
    <scope>NUCLEOTIDE SEQUENCE [LARGE SCALE GENOMIC DNA]</scope>
    <source>
        <strain evidence="5 6">DSM 26897</strain>
    </source>
</reference>
<dbReference type="AlphaFoldDB" id="A0A1M5HRN3"/>
<dbReference type="NCBIfam" id="NF038214">
    <property type="entry name" value="IS21_help_AAA"/>
    <property type="match status" value="1"/>
</dbReference>
<keyword evidence="3" id="KW-0067">ATP-binding</keyword>
<dbReference type="PANTHER" id="PTHR30050:SF4">
    <property type="entry name" value="ATP-BINDING PROTEIN RV3427C IN INSERTION SEQUENCE-RELATED"/>
    <property type="match status" value="1"/>
</dbReference>
<dbReference type="InterPro" id="IPR047661">
    <property type="entry name" value="IstB"/>
</dbReference>
<dbReference type="Pfam" id="PF01695">
    <property type="entry name" value="IstB_IS21"/>
    <property type="match status" value="1"/>
</dbReference>
<dbReference type="GO" id="GO:0005524">
    <property type="term" value="F:ATP binding"/>
    <property type="evidence" value="ECO:0007669"/>
    <property type="project" value="UniProtKB-KW"/>
</dbReference>
<gene>
    <name evidence="5" type="ORF">SAMN05444008_12030</name>
</gene>
<evidence type="ECO:0000256" key="3">
    <source>
        <dbReference type="ARBA" id="ARBA00022840"/>
    </source>
</evidence>
<evidence type="ECO:0000313" key="5">
    <source>
        <dbReference type="EMBL" id="SHG18629.1"/>
    </source>
</evidence>
<name>A0A1M5HRN3_9BACT</name>
<dbReference type="GO" id="GO:0006260">
    <property type="term" value="P:DNA replication"/>
    <property type="evidence" value="ECO:0007669"/>
    <property type="project" value="TreeGrafter"/>
</dbReference>
<dbReference type="RefSeq" id="WP_073047421.1">
    <property type="nucleotide sequence ID" value="NZ_FQUO01000020.1"/>
</dbReference>
<dbReference type="EMBL" id="FQUO01000020">
    <property type="protein sequence ID" value="SHG18629.1"/>
    <property type="molecule type" value="Genomic_DNA"/>
</dbReference>
<dbReference type="STRING" id="1302690.BUE76_00060"/>
<proteinExistence type="inferred from homology"/>
<evidence type="ECO:0000313" key="6">
    <source>
        <dbReference type="Proteomes" id="UP000184368"/>
    </source>
</evidence>
<dbReference type="OrthoDB" id="8064373at2"/>
<keyword evidence="2" id="KW-0547">Nucleotide-binding</keyword>
<dbReference type="CDD" id="cd00009">
    <property type="entry name" value="AAA"/>
    <property type="match status" value="1"/>
</dbReference>
<dbReference type="InterPro" id="IPR002611">
    <property type="entry name" value="IstB_ATP-bd"/>
</dbReference>
<dbReference type="InterPro" id="IPR003593">
    <property type="entry name" value="AAA+_ATPase"/>
</dbReference>
<organism evidence="5 6">
    <name type="scientific">Cnuella takakiae</name>
    <dbReference type="NCBI Taxonomy" id="1302690"/>
    <lineage>
        <taxon>Bacteria</taxon>
        <taxon>Pseudomonadati</taxon>
        <taxon>Bacteroidota</taxon>
        <taxon>Chitinophagia</taxon>
        <taxon>Chitinophagales</taxon>
        <taxon>Chitinophagaceae</taxon>
        <taxon>Cnuella</taxon>
    </lineage>
</organism>
<protein>
    <submittedName>
        <fullName evidence="5">DNA replication protein DnaC</fullName>
    </submittedName>
</protein>
<accession>A0A1M5HRN3</accession>
<comment type="similarity">
    <text evidence="1">Belongs to the IS21/IS1162 putative ATP-binding protein family.</text>
</comment>
<dbReference type="PANTHER" id="PTHR30050">
    <property type="entry name" value="CHROMOSOMAL REPLICATION INITIATOR PROTEIN DNAA"/>
    <property type="match status" value="1"/>
</dbReference>